<dbReference type="GO" id="GO:0006284">
    <property type="term" value="P:base-excision repair"/>
    <property type="evidence" value="ECO:0007669"/>
    <property type="project" value="TreeGrafter"/>
</dbReference>
<evidence type="ECO:0000313" key="9">
    <source>
        <dbReference type="EMBL" id="AXA34860.1"/>
    </source>
</evidence>
<sequence>MLLGAHVSAAGGPVKALERAEQCGCTAMQIFVKGNTRWDFPPLDEAEAAEFRRRAKHSPVRVTVAHSIYLVNLASANPLLWEKSIEDMVDELVRCELLGLRGLVVHPGAHGALTRDEGIERVATALDEILTRVGRIRCKILLETTAGQGTSLGARLEELHEIRRRVRARSQVGFCVDTCHVFAAGYELRTRDAYERFWAEFDRIVGRKHLHALHLNDSKGDVGAHLDRHAHIGQGKLGLEAFRLIMNDRRLLGIPMVIETPKGPDMQEDIANLQTLRSLRPSKGTQSRG</sequence>
<keyword evidence="7" id="KW-0540">Nuclease</keyword>
<evidence type="ECO:0000256" key="4">
    <source>
        <dbReference type="ARBA" id="ARBA00022801"/>
    </source>
</evidence>
<comment type="cofactor">
    <cofactor evidence="7">
        <name>Zn(2+)</name>
        <dbReference type="ChEBI" id="CHEBI:29105"/>
    </cofactor>
    <text evidence="7">Binds 3 Zn(2+) ions.</text>
</comment>
<comment type="catalytic activity">
    <reaction evidence="7">
        <text>Endonucleolytic cleavage to 5'-phosphooligonucleotide end-products.</text>
        <dbReference type="EC" id="3.1.21.2"/>
    </reaction>
</comment>
<keyword evidence="2 7" id="KW-0479">Metal-binding</keyword>
<evidence type="ECO:0000313" key="10">
    <source>
        <dbReference type="Proteomes" id="UP000262583"/>
    </source>
</evidence>
<protein>
    <recommendedName>
        <fullName evidence="7">Probable endonuclease 4</fullName>
        <ecNumber evidence="7">3.1.21.2</ecNumber>
    </recommendedName>
    <alternativeName>
        <fullName evidence="7">Endodeoxyribonuclease IV</fullName>
    </alternativeName>
    <alternativeName>
        <fullName evidence="7">Endonuclease IV</fullName>
    </alternativeName>
</protein>
<dbReference type="HAMAP" id="MF_00152">
    <property type="entry name" value="Nfo"/>
    <property type="match status" value="1"/>
</dbReference>
<evidence type="ECO:0000259" key="8">
    <source>
        <dbReference type="Pfam" id="PF01261"/>
    </source>
</evidence>
<feature type="binding site" evidence="7">
    <location>
        <position position="227"/>
    </location>
    <ligand>
        <name>Zn(2+)</name>
        <dbReference type="ChEBI" id="CHEBI:29105"/>
        <label>3</label>
    </ligand>
</feature>
<dbReference type="Proteomes" id="UP000262583">
    <property type="component" value="Chromosome"/>
</dbReference>
<feature type="binding site" evidence="7">
    <location>
        <position position="214"/>
    </location>
    <ligand>
        <name>Zn(2+)</name>
        <dbReference type="ChEBI" id="CHEBI:29105"/>
        <label>2</label>
    </ligand>
</feature>
<keyword evidence="7 9" id="KW-0255">Endonuclease</keyword>
<comment type="function">
    <text evidence="7">Endonuclease IV plays a role in DNA repair. It cleaves phosphodiester bonds at apurinic or apyrimidinic (AP) sites, generating a 3'-hydroxyl group and a 5'-terminal sugar phosphate.</text>
</comment>
<dbReference type="PANTHER" id="PTHR21445">
    <property type="entry name" value="ENDONUCLEASE IV ENDODEOXYRIBONUCLEASE IV"/>
    <property type="match status" value="1"/>
</dbReference>
<feature type="binding site" evidence="7">
    <location>
        <position position="259"/>
    </location>
    <ligand>
        <name>Zn(2+)</name>
        <dbReference type="ChEBI" id="CHEBI:29105"/>
        <label>2</label>
    </ligand>
</feature>
<dbReference type="PROSITE" id="PS00731">
    <property type="entry name" value="AP_NUCLEASE_F2_3"/>
    <property type="match status" value="1"/>
</dbReference>
<feature type="binding site" evidence="7">
    <location>
        <position position="180"/>
    </location>
    <ligand>
        <name>Zn(2+)</name>
        <dbReference type="ChEBI" id="CHEBI:29105"/>
        <label>3</label>
    </ligand>
</feature>
<dbReference type="InterPro" id="IPR001719">
    <property type="entry name" value="AP_endonuc_2"/>
</dbReference>
<dbReference type="InterPro" id="IPR013022">
    <property type="entry name" value="Xyl_isomerase-like_TIM-brl"/>
</dbReference>
<dbReference type="FunFam" id="3.20.20.150:FF:000001">
    <property type="entry name" value="Probable endonuclease 4"/>
    <property type="match status" value="1"/>
</dbReference>
<feature type="binding site" evidence="7">
    <location>
        <position position="143"/>
    </location>
    <ligand>
        <name>Zn(2+)</name>
        <dbReference type="ChEBI" id="CHEBI:29105"/>
        <label>1</label>
    </ligand>
</feature>
<comment type="similarity">
    <text evidence="1 7">Belongs to the AP endonuclease 2 family.</text>
</comment>
<feature type="binding site" evidence="7">
    <location>
        <position position="177"/>
    </location>
    <ligand>
        <name>Zn(2+)</name>
        <dbReference type="ChEBI" id="CHEBI:29105"/>
        <label>2</label>
    </ligand>
</feature>
<evidence type="ECO:0000256" key="3">
    <source>
        <dbReference type="ARBA" id="ARBA00022763"/>
    </source>
</evidence>
<dbReference type="GO" id="GO:0008081">
    <property type="term" value="F:phosphoric diester hydrolase activity"/>
    <property type="evidence" value="ECO:0007669"/>
    <property type="project" value="TreeGrafter"/>
</dbReference>
<dbReference type="EMBL" id="CP030759">
    <property type="protein sequence ID" value="AXA34860.1"/>
    <property type="molecule type" value="Genomic_DNA"/>
</dbReference>
<feature type="binding site" evidence="7">
    <location>
        <position position="66"/>
    </location>
    <ligand>
        <name>Zn(2+)</name>
        <dbReference type="ChEBI" id="CHEBI:29105"/>
        <label>1</label>
    </ligand>
</feature>
<dbReference type="PROSITE" id="PS51432">
    <property type="entry name" value="AP_NUCLEASE_F2_4"/>
    <property type="match status" value="1"/>
</dbReference>
<evidence type="ECO:0000256" key="6">
    <source>
        <dbReference type="ARBA" id="ARBA00023204"/>
    </source>
</evidence>
<reference evidence="9 10" key="1">
    <citation type="submission" date="2018-05" db="EMBL/GenBank/DDBJ databases">
        <title>A metagenomic window into the 2 km-deep terrestrial subsurface aquifer revealed taxonomically and functionally diverse microbial community comprising novel uncultured bacterial lineages.</title>
        <authorList>
            <person name="Kadnikov V.V."/>
            <person name="Mardanov A.V."/>
            <person name="Beletsky A.V."/>
            <person name="Banks D."/>
            <person name="Pimenov N.V."/>
            <person name="Frank Y.A."/>
            <person name="Karnachuk O.V."/>
            <person name="Ravin N.V."/>
        </authorList>
    </citation>
    <scope>NUCLEOTIDE SEQUENCE [LARGE SCALE GENOMIC DNA]</scope>
    <source>
        <strain evidence="9">BY</strain>
    </source>
</reference>
<dbReference type="NCBIfam" id="TIGR00587">
    <property type="entry name" value="nfo"/>
    <property type="match status" value="1"/>
</dbReference>
<evidence type="ECO:0000256" key="5">
    <source>
        <dbReference type="ARBA" id="ARBA00022833"/>
    </source>
</evidence>
<proteinExistence type="inferred from homology"/>
<dbReference type="CDD" id="cd00019">
    <property type="entry name" value="AP2Ec"/>
    <property type="match status" value="1"/>
</dbReference>
<gene>
    <name evidence="7" type="primary">nfo</name>
    <name evidence="9" type="ORF">BRCON_0083</name>
</gene>
<dbReference type="GO" id="GO:0008270">
    <property type="term" value="F:zinc ion binding"/>
    <property type="evidence" value="ECO:0007669"/>
    <property type="project" value="UniProtKB-UniRule"/>
</dbReference>
<keyword evidence="6 7" id="KW-0234">DNA repair</keyword>
<accession>A0A2Z4Y171</accession>
<dbReference type="GO" id="GO:0008833">
    <property type="term" value="F:deoxyribonuclease IV (phage-T4-induced) activity"/>
    <property type="evidence" value="ECO:0007669"/>
    <property type="project" value="UniProtKB-UniRule"/>
</dbReference>
<dbReference type="InterPro" id="IPR018246">
    <property type="entry name" value="AP_endonuc_F2_Zn_BS"/>
</dbReference>
<dbReference type="PROSITE" id="PS00730">
    <property type="entry name" value="AP_NUCLEASE_F2_2"/>
    <property type="match status" value="1"/>
</dbReference>
<dbReference type="PANTHER" id="PTHR21445:SF0">
    <property type="entry name" value="APURINIC-APYRIMIDINIC ENDONUCLEASE"/>
    <property type="match status" value="1"/>
</dbReference>
<dbReference type="SMART" id="SM00518">
    <property type="entry name" value="AP2Ec"/>
    <property type="match status" value="1"/>
</dbReference>
<feature type="domain" description="Xylose isomerase-like TIM barrel" evidence="8">
    <location>
        <begin position="17"/>
        <end position="274"/>
    </location>
</feature>
<dbReference type="KEGG" id="schv:BRCON_0083"/>
<evidence type="ECO:0000256" key="1">
    <source>
        <dbReference type="ARBA" id="ARBA00005340"/>
    </source>
</evidence>
<keyword evidence="5 7" id="KW-0862">Zinc</keyword>
<evidence type="ECO:0000256" key="7">
    <source>
        <dbReference type="HAMAP-Rule" id="MF_00152"/>
    </source>
</evidence>
<dbReference type="SUPFAM" id="SSF51658">
    <property type="entry name" value="Xylose isomerase-like"/>
    <property type="match status" value="1"/>
</dbReference>
<dbReference type="InterPro" id="IPR036237">
    <property type="entry name" value="Xyl_isomerase-like_sf"/>
</dbReference>
<feature type="binding site" evidence="7">
    <location>
        <position position="229"/>
    </location>
    <ligand>
        <name>Zn(2+)</name>
        <dbReference type="ChEBI" id="CHEBI:29105"/>
        <label>3</label>
    </ligand>
</feature>
<organism evidence="9 10">
    <name type="scientific">Sumerlaea chitinivorans</name>
    <dbReference type="NCBI Taxonomy" id="2250252"/>
    <lineage>
        <taxon>Bacteria</taxon>
        <taxon>Candidatus Sumerlaeota</taxon>
        <taxon>Candidatus Sumerlaeia</taxon>
        <taxon>Candidatus Sumerlaeales</taxon>
        <taxon>Candidatus Sumerlaeaceae</taxon>
        <taxon>Candidatus Sumerlaea</taxon>
    </lineage>
</organism>
<dbReference type="GO" id="GO:0003677">
    <property type="term" value="F:DNA binding"/>
    <property type="evidence" value="ECO:0007669"/>
    <property type="project" value="InterPro"/>
</dbReference>
<feature type="binding site" evidence="7">
    <location>
        <position position="143"/>
    </location>
    <ligand>
        <name>Zn(2+)</name>
        <dbReference type="ChEBI" id="CHEBI:29105"/>
        <label>2</label>
    </ligand>
</feature>
<dbReference type="GO" id="GO:0003906">
    <property type="term" value="F:DNA-(apurinic or apyrimidinic site) endonuclease activity"/>
    <property type="evidence" value="ECO:0007669"/>
    <property type="project" value="TreeGrafter"/>
</dbReference>
<keyword evidence="3 7" id="KW-0227">DNA damage</keyword>
<feature type="binding site" evidence="7">
    <location>
        <position position="106"/>
    </location>
    <ligand>
        <name>Zn(2+)</name>
        <dbReference type="ChEBI" id="CHEBI:29105"/>
        <label>1</label>
    </ligand>
</feature>
<name>A0A2Z4Y171_SUMC1</name>
<dbReference type="Pfam" id="PF01261">
    <property type="entry name" value="AP_endonuc_2"/>
    <property type="match status" value="1"/>
</dbReference>
<keyword evidence="4 7" id="KW-0378">Hydrolase</keyword>
<dbReference type="AlphaFoldDB" id="A0A2Z4Y171"/>
<dbReference type="EC" id="3.1.21.2" evidence="7"/>
<dbReference type="Gene3D" id="3.20.20.150">
    <property type="entry name" value="Divalent-metal-dependent TIM barrel enzymes"/>
    <property type="match status" value="1"/>
</dbReference>
<evidence type="ECO:0000256" key="2">
    <source>
        <dbReference type="ARBA" id="ARBA00022723"/>
    </source>
</evidence>